<gene>
    <name evidence="1" type="ORF">HW932_02415</name>
</gene>
<comment type="caution">
    <text evidence="1">The sequence shown here is derived from an EMBL/GenBank/DDBJ whole genome shotgun (WGS) entry which is preliminary data.</text>
</comment>
<evidence type="ECO:0000313" key="1">
    <source>
        <dbReference type="EMBL" id="NVZ08115.1"/>
    </source>
</evidence>
<dbReference type="AlphaFoldDB" id="A0A850R5N9"/>
<proteinExistence type="predicted"/>
<organism evidence="1 2">
    <name type="scientific">Allochromatium humboldtianum</name>
    <dbReference type="NCBI Taxonomy" id="504901"/>
    <lineage>
        <taxon>Bacteria</taxon>
        <taxon>Pseudomonadati</taxon>
        <taxon>Pseudomonadota</taxon>
        <taxon>Gammaproteobacteria</taxon>
        <taxon>Chromatiales</taxon>
        <taxon>Chromatiaceae</taxon>
        <taxon>Allochromatium</taxon>
    </lineage>
</organism>
<protein>
    <submittedName>
        <fullName evidence="1">Uncharacterized protein</fullName>
    </submittedName>
</protein>
<dbReference type="EMBL" id="JABZEO010000001">
    <property type="protein sequence ID" value="NVZ08115.1"/>
    <property type="molecule type" value="Genomic_DNA"/>
</dbReference>
<reference evidence="1 2" key="1">
    <citation type="submission" date="2020-06" db="EMBL/GenBank/DDBJ databases">
        <title>Whole-genome sequence of Allochromatium humboldtianum DSM 21881, type strain.</title>
        <authorList>
            <person name="Kyndt J.A."/>
            <person name="Meyer T.E."/>
        </authorList>
    </citation>
    <scope>NUCLEOTIDE SEQUENCE [LARGE SCALE GENOMIC DNA]</scope>
    <source>
        <strain evidence="1 2">DSM 21881</strain>
    </source>
</reference>
<sequence length="298" mass="34878">MCGYCTEGLAIDYATKIAEGAIAQTDLNHLEVDDITAIIYLIESELDNFALLFHNMIQRKGARFLIDPVKRIAFCRLIETFMYFGYEPEKRNVILQHLTPQLWGNFFAEAAEHPELNSWSLLLKPESLKSEYNWSKFIKKDNLKSKSVDTLNFYYKWWILGKNLDLSNTKNKEKFNAIFPFAFISFLYLSQHAHESETIKKIALEPPKNIPDFEAFDLWLQRRAFVFCVREYGVHFIFEHYKNLRAELIAYALLKVYIDPIGLTALKDFFSKNKLEPQIIADSDYLLETVNDLLETIK</sequence>
<dbReference type="RefSeq" id="WP_176974899.1">
    <property type="nucleotide sequence ID" value="NZ_JABZEO010000001.1"/>
</dbReference>
<dbReference type="Proteomes" id="UP000592294">
    <property type="component" value="Unassembled WGS sequence"/>
</dbReference>
<accession>A0A850R5N9</accession>
<evidence type="ECO:0000313" key="2">
    <source>
        <dbReference type="Proteomes" id="UP000592294"/>
    </source>
</evidence>
<name>A0A850R5N9_9GAMM</name>
<keyword evidence="2" id="KW-1185">Reference proteome</keyword>